<dbReference type="SUPFAM" id="SSF54556">
    <property type="entry name" value="Chitinase insertion domain"/>
    <property type="match status" value="1"/>
</dbReference>
<dbReference type="PROSITE" id="PS01095">
    <property type="entry name" value="GH18_1"/>
    <property type="match status" value="1"/>
</dbReference>
<dbReference type="EC" id="3.2.1.14" evidence="2"/>
<keyword evidence="3 6" id="KW-0378">Hydrolase</keyword>
<accession>A0AA97D926</accession>
<proteinExistence type="inferred from homology"/>
<dbReference type="InterPro" id="IPR017853">
    <property type="entry name" value="GH"/>
</dbReference>
<dbReference type="InterPro" id="IPR011583">
    <property type="entry name" value="Chitinase_II/V-like_cat"/>
</dbReference>
<protein>
    <recommendedName>
        <fullName evidence="2">chitinase</fullName>
        <ecNumber evidence="2">3.2.1.14</ecNumber>
    </recommendedName>
</protein>
<keyword evidence="10" id="KW-1185">Reference proteome</keyword>
<evidence type="ECO:0000256" key="3">
    <source>
        <dbReference type="ARBA" id="ARBA00022801"/>
    </source>
</evidence>
<keyword evidence="4" id="KW-0119">Carbohydrate metabolism</keyword>
<keyword evidence="4" id="KW-0624">Polysaccharide degradation</keyword>
<comment type="similarity">
    <text evidence="7">Belongs to the glycosyl hydrolase 18 family.</text>
</comment>
<dbReference type="AlphaFoldDB" id="A0AA97D926"/>
<organism evidence="9 10">
    <name type="scientific">Caproicibacterium argilliputei</name>
    <dbReference type="NCBI Taxonomy" id="3030016"/>
    <lineage>
        <taxon>Bacteria</taxon>
        <taxon>Bacillati</taxon>
        <taxon>Bacillota</taxon>
        <taxon>Clostridia</taxon>
        <taxon>Eubacteriales</taxon>
        <taxon>Oscillospiraceae</taxon>
        <taxon>Caproicibacterium</taxon>
    </lineage>
</organism>
<dbReference type="Pfam" id="PF00704">
    <property type="entry name" value="Glyco_hydro_18"/>
    <property type="match status" value="1"/>
</dbReference>
<dbReference type="GO" id="GO:0005975">
    <property type="term" value="P:carbohydrate metabolic process"/>
    <property type="evidence" value="ECO:0007669"/>
    <property type="project" value="InterPro"/>
</dbReference>
<sequence length="342" mass="39089">MKRVLAGYVLSQDRPFCVTKEDARKLTHLMLAFGQIDRNGNIQTSHMTGLDQIEQIRRWNPDLKILLSLVGKEEEAFSDGSADEAGRRKIAQSCVEVIRKYGFDGVDLDWEYPCCPENFIKARPEDKQNFTLLCREIRRALDAAFPAHHLLTIAAGADRYYTENTQMEQVQQYLDLVYVMTYDLRCGFHTLTGHHTNLYTATGDLNRTSADAAARLFEQAGVPKEKIVIGAAMYSRMWEHVQDRNHGFLQLTESAGGYGPNYDELVKAYINKNGFVRYWDDEAKAPWLFNGSMFLSYDDPESVRCKCTYVRQRDLAGLFYWEHGGDSTRQLLQAMSDSLSEA</sequence>
<evidence type="ECO:0000256" key="6">
    <source>
        <dbReference type="RuleBase" id="RU000489"/>
    </source>
</evidence>
<evidence type="ECO:0000256" key="7">
    <source>
        <dbReference type="RuleBase" id="RU004453"/>
    </source>
</evidence>
<evidence type="ECO:0000259" key="8">
    <source>
        <dbReference type="PROSITE" id="PS51910"/>
    </source>
</evidence>
<dbReference type="GO" id="GO:0008061">
    <property type="term" value="F:chitin binding"/>
    <property type="evidence" value="ECO:0007669"/>
    <property type="project" value="InterPro"/>
</dbReference>
<dbReference type="Proteomes" id="UP001300604">
    <property type="component" value="Chromosome"/>
</dbReference>
<dbReference type="KEGG" id="carl:PXC00_01055"/>
<dbReference type="PROSITE" id="PS51910">
    <property type="entry name" value="GH18_2"/>
    <property type="match status" value="1"/>
</dbReference>
<evidence type="ECO:0000256" key="1">
    <source>
        <dbReference type="ARBA" id="ARBA00000822"/>
    </source>
</evidence>
<dbReference type="InterPro" id="IPR029070">
    <property type="entry name" value="Chitinase_insertion_sf"/>
</dbReference>
<evidence type="ECO:0000256" key="2">
    <source>
        <dbReference type="ARBA" id="ARBA00012729"/>
    </source>
</evidence>
<dbReference type="InterPro" id="IPR001223">
    <property type="entry name" value="Glyco_hydro18_cat"/>
</dbReference>
<dbReference type="EMBL" id="CP135996">
    <property type="protein sequence ID" value="WOC32486.1"/>
    <property type="molecule type" value="Genomic_DNA"/>
</dbReference>
<dbReference type="RefSeq" id="WP_275844652.1">
    <property type="nucleotide sequence ID" value="NZ_CP135996.1"/>
</dbReference>
<feature type="domain" description="GH18" evidence="8">
    <location>
        <begin position="3"/>
        <end position="342"/>
    </location>
</feature>
<dbReference type="PANTHER" id="PTHR11177:SF317">
    <property type="entry name" value="CHITINASE 12-RELATED"/>
    <property type="match status" value="1"/>
</dbReference>
<dbReference type="SUPFAM" id="SSF51445">
    <property type="entry name" value="(Trans)glycosidases"/>
    <property type="match status" value="1"/>
</dbReference>
<keyword evidence="5 6" id="KW-0326">Glycosidase</keyword>
<gene>
    <name evidence="9" type="ORF">PXC00_01055</name>
</gene>
<evidence type="ECO:0000256" key="4">
    <source>
        <dbReference type="ARBA" id="ARBA00023024"/>
    </source>
</evidence>
<dbReference type="Gene3D" id="3.20.20.80">
    <property type="entry name" value="Glycosidases"/>
    <property type="match status" value="1"/>
</dbReference>
<name>A0AA97D926_9FIRM</name>
<dbReference type="InterPro" id="IPR001579">
    <property type="entry name" value="Glyco_hydro_18_chit_AS"/>
</dbReference>
<reference evidence="9" key="1">
    <citation type="submission" date="2023-09" db="EMBL/GenBank/DDBJ databases">
        <authorList>
            <person name="Zeng C."/>
        </authorList>
    </citation>
    <scope>NUCLEOTIDE SEQUENCE</scope>
    <source>
        <strain evidence="9">ZCY20-5</strain>
    </source>
</reference>
<dbReference type="PANTHER" id="PTHR11177">
    <property type="entry name" value="CHITINASE"/>
    <property type="match status" value="1"/>
</dbReference>
<evidence type="ECO:0000256" key="5">
    <source>
        <dbReference type="ARBA" id="ARBA00023295"/>
    </source>
</evidence>
<keyword evidence="4" id="KW-0146">Chitin degradation</keyword>
<reference evidence="9" key="2">
    <citation type="submission" date="2024-06" db="EMBL/GenBank/DDBJ databases">
        <title>Caproicibacterium argilliputei sp. nov, a novel caproic acid producing anaerobic bacterium isolated from pit mud.</title>
        <authorList>
            <person name="Xia S."/>
        </authorList>
    </citation>
    <scope>NUCLEOTIDE SEQUENCE</scope>
    <source>
        <strain evidence="9">ZCY20-5</strain>
    </source>
</reference>
<dbReference type="InterPro" id="IPR050314">
    <property type="entry name" value="Glycosyl_Hydrlase_18"/>
</dbReference>
<dbReference type="GO" id="GO:0006032">
    <property type="term" value="P:chitin catabolic process"/>
    <property type="evidence" value="ECO:0007669"/>
    <property type="project" value="UniProtKB-KW"/>
</dbReference>
<dbReference type="Gene3D" id="3.10.50.10">
    <property type="match status" value="1"/>
</dbReference>
<dbReference type="GO" id="GO:0008843">
    <property type="term" value="F:endochitinase activity"/>
    <property type="evidence" value="ECO:0007669"/>
    <property type="project" value="UniProtKB-EC"/>
</dbReference>
<evidence type="ECO:0000313" key="10">
    <source>
        <dbReference type="Proteomes" id="UP001300604"/>
    </source>
</evidence>
<dbReference type="CDD" id="cd06548">
    <property type="entry name" value="GH18_chitinase"/>
    <property type="match status" value="1"/>
</dbReference>
<dbReference type="SMART" id="SM00636">
    <property type="entry name" value="Glyco_18"/>
    <property type="match status" value="1"/>
</dbReference>
<comment type="catalytic activity">
    <reaction evidence="1">
        <text>Random endo-hydrolysis of N-acetyl-beta-D-glucosaminide (1-&gt;4)-beta-linkages in chitin and chitodextrins.</text>
        <dbReference type="EC" id="3.2.1.14"/>
    </reaction>
</comment>
<evidence type="ECO:0000313" key="9">
    <source>
        <dbReference type="EMBL" id="WOC32486.1"/>
    </source>
</evidence>